<evidence type="ECO:0000256" key="1">
    <source>
        <dbReference type="SAM" id="MobiDB-lite"/>
    </source>
</evidence>
<keyword evidence="3" id="KW-1185">Reference proteome</keyword>
<comment type="caution">
    <text evidence="2">The sequence shown here is derived from an EMBL/GenBank/DDBJ whole genome shotgun (WGS) entry which is preliminary data.</text>
</comment>
<dbReference type="Proteomes" id="UP001201980">
    <property type="component" value="Unassembled WGS sequence"/>
</dbReference>
<sequence>MESRDGLKSSSLAVDNTDSVFAALDSLLNQADTLLEEVNQLTEVITATSNYPAFALIPGLAKVSREIEAEKAGFEKLRSSIGDPKIWVKIKAANIPYFYARWCAVKRRRQLVSLTQVFRRQDKWTFPTLKKPSMNGLLPNQAKDVLRTHKIQNSAECDAVVEGGAEWIKVSAATPKRWIMEMADAGIFIDDEDDEAEAGGEHDEYDEDITILRKVKQLVEASRANPYKVRTYARVRVVLTKIEEGKVAEVDWLLKRIRCLGDLDVEVVVDCANGEFLNSPLPPMEEVLKNLVFTKDENQVPSKSDTLVIDTNIIIGYVSDITNSRLEIQPGQTPDTKAHIRAENEGGEGQQFVPVFHDLVGGHSLCCTRSVLESARKIATTIATTTERARYRLVVPWEELDQEDRDQLPGPNMTQQERVEQFKGLSRHDIPLDLQLPIQVVDGTWDLSKVEELVSEKQLPRYAVPVVKGMGTATIGPIIYGWASRQTVLTGSLTFVGRFISLINLYGKDHGAVLNPGEEAPSVLKVRLFRSLLAKRRPADMPCPPRRVRHGDHWRGIKVIPPGLENGTGAGSGSEGYENKAG</sequence>
<accession>A0AAD5WV70</accession>
<gene>
    <name evidence="2" type="ORF">MKZ38_008380</name>
</gene>
<dbReference type="PANTHER" id="PTHR13379:SF0">
    <property type="entry name" value="UPF0415 PROTEIN C7ORF25"/>
    <property type="match status" value="1"/>
</dbReference>
<name>A0AAD5WV70_9PEZI</name>
<evidence type="ECO:0000313" key="2">
    <source>
        <dbReference type="EMBL" id="KAJ2904321.1"/>
    </source>
</evidence>
<dbReference type="PANTHER" id="PTHR13379">
    <property type="entry name" value="UNCHARACTERIZED DUF1308"/>
    <property type="match status" value="1"/>
</dbReference>
<dbReference type="EMBL" id="JAKWBI020000057">
    <property type="protein sequence ID" value="KAJ2904321.1"/>
    <property type="molecule type" value="Genomic_DNA"/>
</dbReference>
<dbReference type="AlphaFoldDB" id="A0AAD5WV70"/>
<feature type="region of interest" description="Disordered" evidence="1">
    <location>
        <begin position="561"/>
        <end position="582"/>
    </location>
</feature>
<organism evidence="2 3">
    <name type="scientific">Zalerion maritima</name>
    <dbReference type="NCBI Taxonomy" id="339359"/>
    <lineage>
        <taxon>Eukaryota</taxon>
        <taxon>Fungi</taxon>
        <taxon>Dikarya</taxon>
        <taxon>Ascomycota</taxon>
        <taxon>Pezizomycotina</taxon>
        <taxon>Sordariomycetes</taxon>
        <taxon>Lulworthiomycetidae</taxon>
        <taxon>Lulworthiales</taxon>
        <taxon>Lulworthiaceae</taxon>
        <taxon>Zalerion</taxon>
    </lineage>
</organism>
<protein>
    <submittedName>
        <fullName evidence="2">Uncharacterized protein</fullName>
    </submittedName>
</protein>
<reference evidence="2" key="1">
    <citation type="submission" date="2022-07" db="EMBL/GenBank/DDBJ databases">
        <title>Draft genome sequence of Zalerion maritima ATCC 34329, a (micro)plastics degrading marine fungus.</title>
        <authorList>
            <person name="Paco A."/>
            <person name="Goncalves M.F.M."/>
            <person name="Rocha-Santos T.A.P."/>
            <person name="Alves A."/>
        </authorList>
    </citation>
    <scope>NUCLEOTIDE SEQUENCE</scope>
    <source>
        <strain evidence="2">ATCC 34329</strain>
    </source>
</reference>
<proteinExistence type="predicted"/>
<evidence type="ECO:0000313" key="3">
    <source>
        <dbReference type="Proteomes" id="UP001201980"/>
    </source>
</evidence>